<reference evidence="3" key="1">
    <citation type="journal article" date="2019" name="Int. J. Syst. Evol. Microbiol.">
        <title>The Global Catalogue of Microorganisms (GCM) 10K type strain sequencing project: providing services to taxonomists for standard genome sequencing and annotation.</title>
        <authorList>
            <consortium name="The Broad Institute Genomics Platform"/>
            <consortium name="The Broad Institute Genome Sequencing Center for Infectious Disease"/>
            <person name="Wu L."/>
            <person name="Ma J."/>
        </authorList>
    </citation>
    <scope>NUCLEOTIDE SEQUENCE [LARGE SCALE GENOMIC DNA]</scope>
    <source>
        <strain evidence="3">CAIM 431</strain>
    </source>
</reference>
<evidence type="ECO:0000256" key="1">
    <source>
        <dbReference type="SAM" id="MobiDB-lite"/>
    </source>
</evidence>
<dbReference type="Pfam" id="PF12502">
    <property type="entry name" value="DUF3710"/>
    <property type="match status" value="1"/>
</dbReference>
<dbReference type="Proteomes" id="UP001597326">
    <property type="component" value="Unassembled WGS sequence"/>
</dbReference>
<gene>
    <name evidence="2" type="ORF">ACFSCS_09460</name>
</gene>
<feature type="region of interest" description="Disordered" evidence="1">
    <location>
        <begin position="1"/>
        <end position="33"/>
    </location>
</feature>
<evidence type="ECO:0000313" key="2">
    <source>
        <dbReference type="EMBL" id="MFD1890402.1"/>
    </source>
</evidence>
<proteinExistence type="predicted"/>
<keyword evidence="3" id="KW-1185">Reference proteome</keyword>
<sequence>MNLERNDDEIGTDEIVEDEQSAATEEQSDELQVDDAFWDELDARDWREDGPFDLDEVDLDADEVERLDFGSLVMTPFENMQLQLQIEESTQQVQAALVMHGNSAMEVAVFAAPASSSMAPEIRREMVQMTAEQGGDAQLAEGPFGTEIRRVIPLTNEDGEQMYHVSRTWFAHGPRWLLRAVVMGEAGMTEGVDGPTAVLYEFFRNLVVRRDDSPRVPGDLIPMDIPAELVAQGEPLPPADDQA</sequence>
<organism evidence="2 3">
    <name type="scientific">Luteococcus peritonei</name>
    <dbReference type="NCBI Taxonomy" id="88874"/>
    <lineage>
        <taxon>Bacteria</taxon>
        <taxon>Bacillati</taxon>
        <taxon>Actinomycetota</taxon>
        <taxon>Actinomycetes</taxon>
        <taxon>Propionibacteriales</taxon>
        <taxon>Propionibacteriaceae</taxon>
        <taxon>Luteococcus</taxon>
    </lineage>
</organism>
<protein>
    <submittedName>
        <fullName evidence="2">DUF3710 domain-containing protein</fullName>
    </submittedName>
</protein>
<evidence type="ECO:0000313" key="3">
    <source>
        <dbReference type="Proteomes" id="UP001597326"/>
    </source>
</evidence>
<accession>A0ABW4RW97</accession>
<comment type="caution">
    <text evidence="2">The sequence shown here is derived from an EMBL/GenBank/DDBJ whole genome shotgun (WGS) entry which is preliminary data.</text>
</comment>
<name>A0ABW4RW97_9ACTN</name>
<dbReference type="InterPro" id="IPR022183">
    <property type="entry name" value="DUF3710"/>
</dbReference>
<dbReference type="EMBL" id="JBHUFZ010000019">
    <property type="protein sequence ID" value="MFD1890402.1"/>
    <property type="molecule type" value="Genomic_DNA"/>
</dbReference>
<dbReference type="RefSeq" id="WP_343874735.1">
    <property type="nucleotide sequence ID" value="NZ_BAAAIX010000027.1"/>
</dbReference>